<gene>
    <name evidence="1" type="ORF">HBO13_22570</name>
    <name evidence="2" type="ORF">HBO30_24360</name>
</gene>
<evidence type="ECO:0000313" key="3">
    <source>
        <dbReference type="Proteomes" id="UP000535954"/>
    </source>
</evidence>
<dbReference type="EMBL" id="JAAQYH010000012">
    <property type="protein sequence ID" value="NNA75431.1"/>
    <property type="molecule type" value="Genomic_DNA"/>
</dbReference>
<reference evidence="3 4" key="1">
    <citation type="journal article" date="2020" name="Front. Microbiol.">
        <title>Genetic Organization of the aprX-lipA2 Operon Affects the Proteolytic Potential of Pseudomonas Species in Milk.</title>
        <authorList>
            <person name="Maier C."/>
            <person name="Huptas C."/>
            <person name="von Neubeck M."/>
            <person name="Scherer S."/>
            <person name="Wenning M."/>
            <person name="Lucking G."/>
        </authorList>
    </citation>
    <scope>NUCLEOTIDE SEQUENCE [LARGE SCALE GENOMIC DNA]</scope>
    <source>
        <strain evidence="2 4">WS 5404</strain>
        <strain evidence="1 3">WS 5405</strain>
    </source>
</reference>
<evidence type="ECO:0000313" key="2">
    <source>
        <dbReference type="EMBL" id="NNA81855.1"/>
    </source>
</evidence>
<evidence type="ECO:0000313" key="1">
    <source>
        <dbReference type="EMBL" id="NNA75431.1"/>
    </source>
</evidence>
<dbReference type="Proteomes" id="UP000586252">
    <property type="component" value="Unassembled WGS sequence"/>
</dbReference>
<evidence type="ECO:0000313" key="4">
    <source>
        <dbReference type="Proteomes" id="UP000586252"/>
    </source>
</evidence>
<dbReference type="RefSeq" id="WP_057711479.1">
    <property type="nucleotide sequence ID" value="NZ_JAAQYH010000012.1"/>
</dbReference>
<comment type="caution">
    <text evidence="1">The sequence shown here is derived from an EMBL/GenBank/DDBJ whole genome shotgun (WGS) entry which is preliminary data.</text>
</comment>
<protein>
    <submittedName>
        <fullName evidence="1">Uncharacterized protein</fullName>
    </submittedName>
</protein>
<dbReference type="GeneID" id="45735359"/>
<dbReference type="Proteomes" id="UP000535954">
    <property type="component" value="Unassembled WGS sequence"/>
</dbReference>
<sequence>MIRIKLFPFLTDEPLKVSVRDEVITVNGRDFDLSVIPDGYRLLASAMGSDCFVDEIVRIHGDLSLTLKLPVKWDDPPSLRNPVEPTIIEVSSNGPVEIPISAITEERSAPSLEEVIHD</sequence>
<dbReference type="EMBL" id="JAAQYI010000013">
    <property type="protein sequence ID" value="NNA81855.1"/>
    <property type="molecule type" value="Genomic_DNA"/>
</dbReference>
<proteinExistence type="predicted"/>
<organism evidence="1 3">
    <name type="scientific">Pseudomonas lactis</name>
    <dbReference type="NCBI Taxonomy" id="1615674"/>
    <lineage>
        <taxon>Bacteria</taxon>
        <taxon>Pseudomonadati</taxon>
        <taxon>Pseudomonadota</taxon>
        <taxon>Gammaproteobacteria</taxon>
        <taxon>Pseudomonadales</taxon>
        <taxon>Pseudomonadaceae</taxon>
        <taxon>Pseudomonas</taxon>
    </lineage>
</organism>
<dbReference type="AlphaFoldDB" id="A0A7Y1M572"/>
<accession>A0A7Y1M572</accession>
<name>A0A7Y1M572_9PSED</name>